<dbReference type="EMBL" id="JADBDZ010000001">
    <property type="protein sequence ID" value="MBE1531492.1"/>
    <property type="molecule type" value="Genomic_DNA"/>
</dbReference>
<dbReference type="RefSeq" id="WP_192758351.1">
    <property type="nucleotide sequence ID" value="NZ_JADBDZ010000001.1"/>
</dbReference>
<sequence>MPDSPRFPDAPASAVPHLLADPPWTRPAPTAEPVVLKLKASKEPTTMHWAPGMREEWLNPDDGTRGAEPLPDDTDWDALAGTFADGAALGLDPADRYRAFVALVMQAPLELGEKVLADERNWNVCENFPQNQRRYRNWKNWDVFRTHRPRKLCQGAAARHGMAAYPFLLHKAKTEFRFYGLIPYRDSKVAQVMVKHFGHWANRAETEGWYLHHGRDAARLTVPFALRKPGPTRERAEDALRLIAREQGRDTVAEGARHHGDEAAAAMSALYHEADPLDAFPDPMPEYPEAFAPELLPRLLLRGREQALPADATRNFITMLLISQARTPYAGVPPVVDALDPDSLAEFAWMLYLADKHPKLWATPGVQYLLLEHGNDETADRFGPIVKRWPKWYTWEAGATNALRLFNRLETPTALRHLHVLAEKAADPKRIRFFAKRNLADIAEARGYTPEQLADRLVPPLGLDADGTMTLDYGPRGFRVGFDEQLKPFVTDEAGKVRKTLPKPGAKDDPELAPAAHQRFADLKKQARAVASEQIKRLERAMVAGRSWTPDEFRTIFAEHPLLRHVVRRLVWTTASASFRVAEDGTYADVHDDTFVLPDDARVSLPHPLRLPDVDAWTEVFADYEILQPFEQLARPVHTLTDDERSATELTRFGGETVHFGRINGMTSRGWELGDKEDGGFRRQVMHMTGDGRHVMVFFSPGIRVYSPEELPDQEIRDVIVLPGRYSGKPMRLGDLDPVAASELVNDLTRLTA</sequence>
<organism evidence="3 4">
    <name type="scientific">Actinomadura algeriensis</name>
    <dbReference type="NCBI Taxonomy" id="1679523"/>
    <lineage>
        <taxon>Bacteria</taxon>
        <taxon>Bacillati</taxon>
        <taxon>Actinomycetota</taxon>
        <taxon>Actinomycetes</taxon>
        <taxon>Streptosporangiales</taxon>
        <taxon>Thermomonosporaceae</taxon>
        <taxon>Actinomadura</taxon>
    </lineage>
</organism>
<evidence type="ECO:0000259" key="2">
    <source>
        <dbReference type="Pfam" id="PF13569"/>
    </source>
</evidence>
<comment type="caution">
    <text evidence="3">The sequence shown here is derived from an EMBL/GenBank/DDBJ whole genome shotgun (WGS) entry which is preliminary data.</text>
</comment>
<proteinExistence type="predicted"/>
<evidence type="ECO:0000313" key="4">
    <source>
        <dbReference type="Proteomes" id="UP000627838"/>
    </source>
</evidence>
<evidence type="ECO:0000256" key="1">
    <source>
        <dbReference type="SAM" id="MobiDB-lite"/>
    </source>
</evidence>
<dbReference type="InterPro" id="IPR025406">
    <property type="entry name" value="DUF4132"/>
</dbReference>
<accession>A0ABR9JLQ5</accession>
<feature type="domain" description="DUF4132" evidence="2">
    <location>
        <begin position="495"/>
        <end position="671"/>
    </location>
</feature>
<dbReference type="Pfam" id="PF13569">
    <property type="entry name" value="DUF4132"/>
    <property type="match status" value="1"/>
</dbReference>
<keyword evidence="4" id="KW-1185">Reference proteome</keyword>
<gene>
    <name evidence="3" type="ORF">H4W34_001325</name>
</gene>
<evidence type="ECO:0000313" key="3">
    <source>
        <dbReference type="EMBL" id="MBE1531492.1"/>
    </source>
</evidence>
<feature type="region of interest" description="Disordered" evidence="1">
    <location>
        <begin position="1"/>
        <end position="28"/>
    </location>
</feature>
<reference evidence="3 4" key="1">
    <citation type="submission" date="2020-10" db="EMBL/GenBank/DDBJ databases">
        <title>Sequencing the genomes of 1000 actinobacteria strains.</title>
        <authorList>
            <person name="Klenk H.-P."/>
        </authorList>
    </citation>
    <scope>NUCLEOTIDE SEQUENCE [LARGE SCALE GENOMIC DNA]</scope>
    <source>
        <strain evidence="3 4">DSM 46744</strain>
    </source>
</reference>
<protein>
    <recommendedName>
        <fullName evidence="2">DUF4132 domain-containing protein</fullName>
    </recommendedName>
</protein>
<dbReference type="Proteomes" id="UP000627838">
    <property type="component" value="Unassembled WGS sequence"/>
</dbReference>
<name>A0ABR9JLQ5_9ACTN</name>